<evidence type="ECO:0000256" key="1">
    <source>
        <dbReference type="ARBA" id="ARBA00007905"/>
    </source>
</evidence>
<dbReference type="CDD" id="cd19071">
    <property type="entry name" value="AKR_AKR1-5-like"/>
    <property type="match status" value="1"/>
</dbReference>
<organism evidence="5 6">
    <name type="scientific">Aquipuribacter nitratireducens</name>
    <dbReference type="NCBI Taxonomy" id="650104"/>
    <lineage>
        <taxon>Bacteria</taxon>
        <taxon>Bacillati</taxon>
        <taxon>Actinomycetota</taxon>
        <taxon>Actinomycetes</taxon>
        <taxon>Micrococcales</taxon>
        <taxon>Intrasporangiaceae</taxon>
        <taxon>Aquipuribacter</taxon>
    </lineage>
</organism>
<evidence type="ECO:0000259" key="4">
    <source>
        <dbReference type="Pfam" id="PF00248"/>
    </source>
</evidence>
<dbReference type="Proteomes" id="UP001596122">
    <property type="component" value="Unassembled WGS sequence"/>
</dbReference>
<dbReference type="PROSITE" id="PS00798">
    <property type="entry name" value="ALDOKETO_REDUCTASE_1"/>
    <property type="match status" value="1"/>
</dbReference>
<sequence length="289" mass="31712">MTHTPGTTSQSVPLVRLLDGREIPQVGVGVFQVPPEETADNVATALGIGYRHVDGAQMYRNEAEVGEGLRRSGLSRDEVWLTSKLGNGAHRPDDARAAVDRSLEQLGTDHLDLLLIHWPLPTRYDGDFVTTWRVLEELKEAGKARSIGVSNFEVAHLEALADAGTEAPVVNQVECHPYLANDEVRRYCREHGIVVEAWSPIAQGGVLDDPVVTDIAEAHGRSAAQVVLRWHVQEGHVVFPKSVTTSRLEENIALFDFSLDDDQMARISALDKGEDGRTGPHPEEFDHVG</sequence>
<keyword evidence="2" id="KW-0521">NADP</keyword>
<dbReference type="InterPro" id="IPR023210">
    <property type="entry name" value="NADP_OxRdtase_dom"/>
</dbReference>
<dbReference type="PANTHER" id="PTHR43827:SF3">
    <property type="entry name" value="NADP-DEPENDENT OXIDOREDUCTASE DOMAIN-CONTAINING PROTEIN"/>
    <property type="match status" value="1"/>
</dbReference>
<dbReference type="Pfam" id="PF00248">
    <property type="entry name" value="Aldo_ket_red"/>
    <property type="match status" value="1"/>
</dbReference>
<accession>A0ABW0GSE1</accession>
<protein>
    <submittedName>
        <fullName evidence="5">Aldo/keto reductase</fullName>
    </submittedName>
</protein>
<proteinExistence type="inferred from homology"/>
<gene>
    <name evidence="5" type="ORF">ACFPJ6_17485</name>
</gene>
<evidence type="ECO:0000313" key="6">
    <source>
        <dbReference type="Proteomes" id="UP001596122"/>
    </source>
</evidence>
<dbReference type="PANTHER" id="PTHR43827">
    <property type="entry name" value="2,5-DIKETO-D-GLUCONIC ACID REDUCTASE"/>
    <property type="match status" value="1"/>
</dbReference>
<keyword evidence="3" id="KW-0560">Oxidoreductase</keyword>
<evidence type="ECO:0000313" key="5">
    <source>
        <dbReference type="EMBL" id="MFC5382559.1"/>
    </source>
</evidence>
<dbReference type="EMBL" id="JBHSLD010000028">
    <property type="protein sequence ID" value="MFC5382559.1"/>
    <property type="molecule type" value="Genomic_DNA"/>
</dbReference>
<evidence type="ECO:0000256" key="2">
    <source>
        <dbReference type="ARBA" id="ARBA00022857"/>
    </source>
</evidence>
<comment type="similarity">
    <text evidence="1">Belongs to the aldo/keto reductase family.</text>
</comment>
<dbReference type="RefSeq" id="WP_340270194.1">
    <property type="nucleotide sequence ID" value="NZ_JBBEOG010000006.1"/>
</dbReference>
<dbReference type="Gene3D" id="3.20.20.100">
    <property type="entry name" value="NADP-dependent oxidoreductase domain"/>
    <property type="match status" value="1"/>
</dbReference>
<name>A0ABW0GSE1_9MICO</name>
<dbReference type="PROSITE" id="PS00062">
    <property type="entry name" value="ALDOKETO_REDUCTASE_2"/>
    <property type="match status" value="1"/>
</dbReference>
<reference evidence="6" key="1">
    <citation type="journal article" date="2019" name="Int. J. Syst. Evol. Microbiol.">
        <title>The Global Catalogue of Microorganisms (GCM) 10K type strain sequencing project: providing services to taxonomists for standard genome sequencing and annotation.</title>
        <authorList>
            <consortium name="The Broad Institute Genomics Platform"/>
            <consortium name="The Broad Institute Genome Sequencing Center for Infectious Disease"/>
            <person name="Wu L."/>
            <person name="Ma J."/>
        </authorList>
    </citation>
    <scope>NUCLEOTIDE SEQUENCE [LARGE SCALE GENOMIC DNA]</scope>
    <source>
        <strain evidence="6">CCUG 43114</strain>
    </source>
</reference>
<comment type="caution">
    <text evidence="5">The sequence shown here is derived from an EMBL/GenBank/DDBJ whole genome shotgun (WGS) entry which is preliminary data.</text>
</comment>
<feature type="domain" description="NADP-dependent oxidoreductase" evidence="4">
    <location>
        <begin position="32"/>
        <end position="271"/>
    </location>
</feature>
<dbReference type="PRINTS" id="PR00069">
    <property type="entry name" value="ALDKETRDTASE"/>
</dbReference>
<dbReference type="InterPro" id="IPR036812">
    <property type="entry name" value="NAD(P)_OxRdtase_dom_sf"/>
</dbReference>
<dbReference type="SUPFAM" id="SSF51430">
    <property type="entry name" value="NAD(P)-linked oxidoreductase"/>
    <property type="match status" value="1"/>
</dbReference>
<dbReference type="InterPro" id="IPR020471">
    <property type="entry name" value="AKR"/>
</dbReference>
<dbReference type="PIRSF" id="PIRSF000097">
    <property type="entry name" value="AKR"/>
    <property type="match status" value="1"/>
</dbReference>
<dbReference type="InterPro" id="IPR018170">
    <property type="entry name" value="Aldo/ket_reductase_CS"/>
</dbReference>
<keyword evidence="6" id="KW-1185">Reference proteome</keyword>
<evidence type="ECO:0000256" key="3">
    <source>
        <dbReference type="ARBA" id="ARBA00023002"/>
    </source>
</evidence>